<dbReference type="EMBL" id="CAADFF010000022">
    <property type="protein sequence ID" value="VFJ90898.1"/>
    <property type="molecule type" value="Genomic_DNA"/>
</dbReference>
<gene>
    <name evidence="13" type="primary">tpiA</name>
    <name evidence="15" type="ORF">BECKLFY1418B_GA0070995_10228</name>
    <name evidence="16" type="ORF">BECKLFY1418C_GA0070996_100736</name>
</gene>
<dbReference type="FunFam" id="3.20.20.70:FF:000020">
    <property type="entry name" value="Triosephosphate isomerase"/>
    <property type="match status" value="1"/>
</dbReference>
<evidence type="ECO:0000256" key="13">
    <source>
        <dbReference type="HAMAP-Rule" id="MF_00147"/>
    </source>
</evidence>
<evidence type="ECO:0000256" key="1">
    <source>
        <dbReference type="ARBA" id="ARBA00000474"/>
    </source>
</evidence>
<feature type="active site" description="Proton acceptor" evidence="13">
    <location>
        <position position="170"/>
    </location>
</feature>
<feature type="binding site" evidence="13">
    <location>
        <begin position="236"/>
        <end position="237"/>
    </location>
    <ligand>
        <name>substrate</name>
    </ligand>
</feature>
<dbReference type="InterPro" id="IPR022896">
    <property type="entry name" value="TrioseP_Isoase_bac/euk"/>
</dbReference>
<evidence type="ECO:0000313" key="16">
    <source>
        <dbReference type="EMBL" id="VFK14288.1"/>
    </source>
</evidence>
<reference evidence="15" key="1">
    <citation type="submission" date="2019-02" db="EMBL/GenBank/DDBJ databases">
        <authorList>
            <person name="Gruber-Vodicka R. H."/>
            <person name="Seah K. B. B."/>
        </authorList>
    </citation>
    <scope>NUCLEOTIDE SEQUENCE</scope>
    <source>
        <strain evidence="16">BECK_BY7</strain>
        <strain evidence="15">BECK_M7</strain>
    </source>
</reference>
<dbReference type="PROSITE" id="PS51440">
    <property type="entry name" value="TIM_2"/>
    <property type="match status" value="1"/>
</dbReference>
<comment type="pathway">
    <text evidence="13 14">Carbohydrate degradation; glycolysis; D-glyceraldehyde 3-phosphate from glycerone phosphate: step 1/1.</text>
</comment>
<dbReference type="NCBIfam" id="TIGR00419">
    <property type="entry name" value="tim"/>
    <property type="match status" value="1"/>
</dbReference>
<dbReference type="CDD" id="cd00311">
    <property type="entry name" value="TIM"/>
    <property type="match status" value="1"/>
</dbReference>
<evidence type="ECO:0000256" key="11">
    <source>
        <dbReference type="ARBA" id="ARBA00023235"/>
    </source>
</evidence>
<dbReference type="PANTHER" id="PTHR21139">
    <property type="entry name" value="TRIOSEPHOSPHATE ISOMERASE"/>
    <property type="match status" value="1"/>
</dbReference>
<dbReference type="InterPro" id="IPR000652">
    <property type="entry name" value="Triosephosphate_isomerase"/>
</dbReference>
<comment type="pathway">
    <text evidence="2 13 14">Carbohydrate biosynthesis; gluconeogenesis.</text>
</comment>
<feature type="binding site" evidence="13">
    <location>
        <position position="215"/>
    </location>
    <ligand>
        <name>substrate</name>
    </ligand>
</feature>
<evidence type="ECO:0000256" key="7">
    <source>
        <dbReference type="ARBA" id="ARBA00019397"/>
    </source>
</evidence>
<sequence length="252" mass="26674">MSEKRRILVAGNWKMNGSIDSAKALVAEIKAGMDKVKNAEVAICPPFIYIPIVQSIIEGTEIALGAQNLAKEDPGAFTGEVAAPMLMDIGCKYVIVGHSERRAYYGETDSLVAQKFVRAQKEGLIPIVCVGELLEEREAGKTEQVVARQLDAVIEAAGVPALENSVIAYEPVWAIGTGKTATPDQAQDVHAFIRSRIAEKDLAVAEKVRIQYGGSVNAGNSAELFAMPDIDGGLIGGASLKSADFLTICAAG</sequence>
<feature type="active site" description="Electrophile" evidence="13">
    <location>
        <position position="98"/>
    </location>
</feature>
<dbReference type="UniPathway" id="UPA00109">
    <property type="reaction ID" value="UER00189"/>
</dbReference>
<organism evidence="15">
    <name type="scientific">Candidatus Kentrum sp. LFY</name>
    <dbReference type="NCBI Taxonomy" id="2126342"/>
    <lineage>
        <taxon>Bacteria</taxon>
        <taxon>Pseudomonadati</taxon>
        <taxon>Pseudomonadota</taxon>
        <taxon>Gammaproteobacteria</taxon>
        <taxon>Candidatus Kentrum</taxon>
    </lineage>
</organism>
<protein>
    <recommendedName>
        <fullName evidence="7 13">Triosephosphate isomerase</fullName>
        <shortName evidence="13">TIM</shortName>
        <shortName evidence="13">TPI</shortName>
        <ecNumber evidence="6 13">5.3.1.1</ecNumber>
    </recommendedName>
    <alternativeName>
        <fullName evidence="13">Triose-phosphate isomerase</fullName>
    </alternativeName>
</protein>
<dbReference type="PROSITE" id="PS00171">
    <property type="entry name" value="TIM_1"/>
    <property type="match status" value="1"/>
</dbReference>
<evidence type="ECO:0000256" key="8">
    <source>
        <dbReference type="ARBA" id="ARBA00022432"/>
    </source>
</evidence>
<dbReference type="InterPro" id="IPR013785">
    <property type="entry name" value="Aldolase_TIM"/>
</dbReference>
<evidence type="ECO:0000256" key="10">
    <source>
        <dbReference type="ARBA" id="ARBA00023152"/>
    </source>
</evidence>
<dbReference type="GO" id="GO:0006096">
    <property type="term" value="P:glycolytic process"/>
    <property type="evidence" value="ECO:0007669"/>
    <property type="project" value="UniProtKB-UniRule"/>
</dbReference>
<evidence type="ECO:0000256" key="12">
    <source>
        <dbReference type="ARBA" id="ARBA00055680"/>
    </source>
</evidence>
<name>A0A450UEG6_9GAMM</name>
<evidence type="ECO:0000313" key="15">
    <source>
        <dbReference type="EMBL" id="VFJ90898.1"/>
    </source>
</evidence>
<dbReference type="SUPFAM" id="SSF51351">
    <property type="entry name" value="Triosephosphate isomerase (TIM)"/>
    <property type="match status" value="1"/>
</dbReference>
<dbReference type="PANTHER" id="PTHR21139:SF42">
    <property type="entry name" value="TRIOSEPHOSPHATE ISOMERASE"/>
    <property type="match status" value="1"/>
</dbReference>
<dbReference type="EMBL" id="CAADFN010000007">
    <property type="protein sequence ID" value="VFK14288.1"/>
    <property type="molecule type" value="Genomic_DNA"/>
</dbReference>
<evidence type="ECO:0000256" key="14">
    <source>
        <dbReference type="RuleBase" id="RU363013"/>
    </source>
</evidence>
<evidence type="ECO:0000256" key="4">
    <source>
        <dbReference type="ARBA" id="ARBA00007422"/>
    </source>
</evidence>
<evidence type="ECO:0000256" key="6">
    <source>
        <dbReference type="ARBA" id="ARBA00011940"/>
    </source>
</evidence>
<keyword evidence="10 13" id="KW-0324">Glycolysis</keyword>
<dbReference type="GO" id="GO:0004807">
    <property type="term" value="F:triose-phosphate isomerase activity"/>
    <property type="evidence" value="ECO:0007669"/>
    <property type="project" value="UniProtKB-UniRule"/>
</dbReference>
<evidence type="ECO:0000256" key="2">
    <source>
        <dbReference type="ARBA" id="ARBA00004742"/>
    </source>
</evidence>
<dbReference type="Gene3D" id="3.20.20.70">
    <property type="entry name" value="Aldolase class I"/>
    <property type="match status" value="1"/>
</dbReference>
<keyword evidence="9 13" id="KW-0963">Cytoplasm</keyword>
<dbReference type="GO" id="GO:0046166">
    <property type="term" value="P:glyceraldehyde-3-phosphate biosynthetic process"/>
    <property type="evidence" value="ECO:0007669"/>
    <property type="project" value="TreeGrafter"/>
</dbReference>
<accession>A0A450UEG6</accession>
<comment type="function">
    <text evidence="12 13">Involved in the gluconeogenesis. Catalyzes stereospecifically the conversion of dihydroxyacetone phosphate (DHAP) to D-glyceraldehyde-3-phosphate (G3P).</text>
</comment>
<keyword evidence="8 13" id="KW-0312">Gluconeogenesis</keyword>
<evidence type="ECO:0000256" key="5">
    <source>
        <dbReference type="ARBA" id="ARBA00011738"/>
    </source>
</evidence>
<feature type="binding site" evidence="13">
    <location>
        <begin position="12"/>
        <end position="14"/>
    </location>
    <ligand>
        <name>substrate</name>
    </ligand>
</feature>
<dbReference type="HAMAP" id="MF_00147_B">
    <property type="entry name" value="TIM_B"/>
    <property type="match status" value="1"/>
</dbReference>
<dbReference type="UniPathway" id="UPA00138"/>
<comment type="similarity">
    <text evidence="4 13 14">Belongs to the triosephosphate isomerase family.</text>
</comment>
<dbReference type="AlphaFoldDB" id="A0A450UEG6"/>
<comment type="catalytic activity">
    <reaction evidence="1 13 14">
        <text>D-glyceraldehyde 3-phosphate = dihydroxyacetone phosphate</text>
        <dbReference type="Rhea" id="RHEA:18585"/>
        <dbReference type="ChEBI" id="CHEBI:57642"/>
        <dbReference type="ChEBI" id="CHEBI:59776"/>
        <dbReference type="EC" id="5.3.1.1"/>
    </reaction>
</comment>
<dbReference type="EC" id="5.3.1.1" evidence="6 13"/>
<proteinExistence type="inferred from homology"/>
<comment type="subunit">
    <text evidence="5 13 14">Homodimer.</text>
</comment>
<dbReference type="Pfam" id="PF00121">
    <property type="entry name" value="TIM"/>
    <property type="match status" value="1"/>
</dbReference>
<keyword evidence="11 13" id="KW-0413">Isomerase</keyword>
<dbReference type="InterPro" id="IPR020861">
    <property type="entry name" value="Triosephosphate_isomerase_AS"/>
</dbReference>
<evidence type="ECO:0000256" key="9">
    <source>
        <dbReference type="ARBA" id="ARBA00022490"/>
    </source>
</evidence>
<comment type="subcellular location">
    <subcellularLocation>
        <location evidence="13 14">Cytoplasm</location>
    </subcellularLocation>
</comment>
<evidence type="ECO:0000256" key="3">
    <source>
        <dbReference type="ARBA" id="ARBA00004939"/>
    </source>
</evidence>
<dbReference type="GO" id="GO:0019563">
    <property type="term" value="P:glycerol catabolic process"/>
    <property type="evidence" value="ECO:0007669"/>
    <property type="project" value="TreeGrafter"/>
</dbReference>
<dbReference type="GO" id="GO:0005829">
    <property type="term" value="C:cytosol"/>
    <property type="evidence" value="ECO:0007669"/>
    <property type="project" value="TreeGrafter"/>
</dbReference>
<feature type="binding site" evidence="13">
    <location>
        <position position="176"/>
    </location>
    <ligand>
        <name>substrate</name>
    </ligand>
</feature>
<dbReference type="InterPro" id="IPR035990">
    <property type="entry name" value="TIM_sf"/>
</dbReference>
<dbReference type="GO" id="GO:0006094">
    <property type="term" value="P:gluconeogenesis"/>
    <property type="evidence" value="ECO:0007669"/>
    <property type="project" value="UniProtKB-UniRule"/>
</dbReference>
<comment type="pathway">
    <text evidence="3">Carbohydrate metabolism; erythritol degradation.</text>
</comment>